<dbReference type="AlphaFoldDB" id="A0A8S1RHW5"/>
<dbReference type="EMBL" id="CAJJDN010000168">
    <property type="protein sequence ID" value="CAD8126539.1"/>
    <property type="molecule type" value="Genomic_DNA"/>
</dbReference>
<organism evidence="1 2">
    <name type="scientific">Paramecium sonneborni</name>
    <dbReference type="NCBI Taxonomy" id="65129"/>
    <lineage>
        <taxon>Eukaryota</taxon>
        <taxon>Sar</taxon>
        <taxon>Alveolata</taxon>
        <taxon>Ciliophora</taxon>
        <taxon>Intramacronucleata</taxon>
        <taxon>Oligohymenophorea</taxon>
        <taxon>Peniculida</taxon>
        <taxon>Parameciidae</taxon>
        <taxon>Paramecium</taxon>
    </lineage>
</organism>
<reference evidence="1" key="1">
    <citation type="submission" date="2021-01" db="EMBL/GenBank/DDBJ databases">
        <authorList>
            <consortium name="Genoscope - CEA"/>
            <person name="William W."/>
        </authorList>
    </citation>
    <scope>NUCLEOTIDE SEQUENCE</scope>
</reference>
<gene>
    <name evidence="1" type="ORF">PSON_ATCC_30995.1.T1680040</name>
</gene>
<proteinExistence type="predicted"/>
<sequence>MTISPRKDIEIIDGTISQIKNSKSFLSQYFKFVLLGFYKP</sequence>
<dbReference type="Proteomes" id="UP000692954">
    <property type="component" value="Unassembled WGS sequence"/>
</dbReference>
<keyword evidence="2" id="KW-1185">Reference proteome</keyword>
<comment type="caution">
    <text evidence="1">The sequence shown here is derived from an EMBL/GenBank/DDBJ whole genome shotgun (WGS) entry which is preliminary data.</text>
</comment>
<name>A0A8S1RHW5_9CILI</name>
<accession>A0A8S1RHW5</accession>
<evidence type="ECO:0000313" key="2">
    <source>
        <dbReference type="Proteomes" id="UP000692954"/>
    </source>
</evidence>
<evidence type="ECO:0000313" key="1">
    <source>
        <dbReference type="EMBL" id="CAD8126539.1"/>
    </source>
</evidence>
<protein>
    <submittedName>
        <fullName evidence="1">Uncharacterized protein</fullName>
    </submittedName>
</protein>